<reference evidence="1 2" key="1">
    <citation type="submission" date="2018-06" db="EMBL/GenBank/DDBJ databases">
        <title>A transcriptomic atlas of mushroom development highlights an independent origin of complex multicellularity.</title>
        <authorList>
            <consortium name="DOE Joint Genome Institute"/>
            <person name="Krizsan K."/>
            <person name="Almasi E."/>
            <person name="Merenyi Z."/>
            <person name="Sahu N."/>
            <person name="Viragh M."/>
            <person name="Koszo T."/>
            <person name="Mondo S."/>
            <person name="Kiss B."/>
            <person name="Balint B."/>
            <person name="Kues U."/>
            <person name="Barry K."/>
            <person name="Hegedus J.C."/>
            <person name="Henrissat B."/>
            <person name="Johnson J."/>
            <person name="Lipzen A."/>
            <person name="Ohm R."/>
            <person name="Nagy I."/>
            <person name="Pangilinan J."/>
            <person name="Yan J."/>
            <person name="Xiong Y."/>
            <person name="Grigoriev I.V."/>
            <person name="Hibbett D.S."/>
            <person name="Nagy L.G."/>
        </authorList>
    </citation>
    <scope>NUCLEOTIDE SEQUENCE [LARGE SCALE GENOMIC DNA]</scope>
    <source>
        <strain evidence="1 2">SZMC22713</strain>
    </source>
</reference>
<gene>
    <name evidence="1" type="ORF">BD410DRAFT_842444</name>
</gene>
<dbReference type="AlphaFoldDB" id="A0A4Y7PUE0"/>
<sequence length="181" mass="20104">MTSGKNVIATTQLPTGGLARNGRWFVERRDIGEWDDSRLFPTSRQPISQLETPPGTTPLEHGFAHNAQFVVRHGTPVARRVPECPSVELFVVDSTSPPYPLRPFTPHTTNPISQFQDQRLTIIADTFVFPAVANEPADCALTGRKSVDVDAAKHAAASHVVDRRIVLVVCNRERKKSKEER</sequence>
<dbReference type="EMBL" id="ML170201">
    <property type="protein sequence ID" value="TDL19043.1"/>
    <property type="molecule type" value="Genomic_DNA"/>
</dbReference>
<organism evidence="1 2">
    <name type="scientific">Rickenella mellea</name>
    <dbReference type="NCBI Taxonomy" id="50990"/>
    <lineage>
        <taxon>Eukaryota</taxon>
        <taxon>Fungi</taxon>
        <taxon>Dikarya</taxon>
        <taxon>Basidiomycota</taxon>
        <taxon>Agaricomycotina</taxon>
        <taxon>Agaricomycetes</taxon>
        <taxon>Hymenochaetales</taxon>
        <taxon>Rickenellaceae</taxon>
        <taxon>Rickenella</taxon>
    </lineage>
</organism>
<proteinExistence type="predicted"/>
<dbReference type="VEuPathDB" id="FungiDB:BD410DRAFT_842444"/>
<evidence type="ECO:0000313" key="2">
    <source>
        <dbReference type="Proteomes" id="UP000294933"/>
    </source>
</evidence>
<protein>
    <submittedName>
        <fullName evidence="1">Uncharacterized protein</fullName>
    </submittedName>
</protein>
<accession>A0A4Y7PUE0</accession>
<evidence type="ECO:0000313" key="1">
    <source>
        <dbReference type="EMBL" id="TDL19043.1"/>
    </source>
</evidence>
<name>A0A4Y7PUE0_9AGAM</name>
<dbReference type="Proteomes" id="UP000294933">
    <property type="component" value="Unassembled WGS sequence"/>
</dbReference>
<keyword evidence="2" id="KW-1185">Reference proteome</keyword>